<dbReference type="EMBL" id="AP025591">
    <property type="protein sequence ID" value="BDG02337.1"/>
    <property type="molecule type" value="Genomic_DNA"/>
</dbReference>
<gene>
    <name evidence="5" type="ORF">AMOR_13330</name>
</gene>
<comment type="similarity">
    <text evidence="1">Belongs to the SCO1/2 family.</text>
</comment>
<dbReference type="Pfam" id="PF02630">
    <property type="entry name" value="SCO1-SenC"/>
    <property type="match status" value="1"/>
</dbReference>
<dbReference type="InterPro" id="IPR003782">
    <property type="entry name" value="SCO1/SenC"/>
</dbReference>
<protein>
    <submittedName>
        <fullName evidence="5">Photosynthetic protein synthase I</fullName>
    </submittedName>
</protein>
<feature type="domain" description="Thioredoxin" evidence="4">
    <location>
        <begin position="52"/>
        <end position="209"/>
    </location>
</feature>
<proteinExistence type="inferred from homology"/>
<sequence length="211" mass="22710">MSSLTRSPFAALALAACAMLGPVPSAARAADGPDPHAHCHDAMGALKRATRSTARYTLPPITLVRDDGKSVSLPAELDDGRPVVLNFVFTTCATICPVMSRTFAQLQERLGSERDRVHLVSISIDPEQDTPARLSEYARSFGAGPGWRFYTGTAEASVAAQRAFDVYRGDKMDHTPVAFLRAAPGRPWVRIDGFASPDELTSAVRELIAAR</sequence>
<keyword evidence="6" id="KW-1185">Reference proteome</keyword>
<name>A0ABM7WS96_9BACT</name>
<feature type="chain" id="PRO_5045782669" evidence="3">
    <location>
        <begin position="30"/>
        <end position="211"/>
    </location>
</feature>
<reference evidence="6" key="1">
    <citation type="journal article" date="2022" name="Int. J. Syst. Evol. Microbiol.">
        <title>Anaeromyxobacter oryzae sp. nov., Anaeromyxobacter diazotrophicus sp. nov. and Anaeromyxobacter paludicola sp. nov., isolated from paddy soils.</title>
        <authorList>
            <person name="Itoh H."/>
            <person name="Xu Z."/>
            <person name="Mise K."/>
            <person name="Masuda Y."/>
            <person name="Ushijima N."/>
            <person name="Hayakawa C."/>
            <person name="Shiratori Y."/>
            <person name="Senoo K."/>
        </authorList>
    </citation>
    <scope>NUCLEOTIDE SEQUENCE [LARGE SCALE GENOMIC DNA]</scope>
    <source>
        <strain evidence="6">Red232</strain>
    </source>
</reference>
<dbReference type="PANTHER" id="PTHR12151:SF25">
    <property type="entry name" value="LINALOOL DEHYDRATASE_ISOMERASE DOMAIN-CONTAINING PROTEIN"/>
    <property type="match status" value="1"/>
</dbReference>
<evidence type="ECO:0000259" key="4">
    <source>
        <dbReference type="PROSITE" id="PS51352"/>
    </source>
</evidence>
<dbReference type="InterPro" id="IPR013766">
    <property type="entry name" value="Thioredoxin_domain"/>
</dbReference>
<evidence type="ECO:0000313" key="5">
    <source>
        <dbReference type="EMBL" id="BDG02337.1"/>
    </source>
</evidence>
<dbReference type="Gene3D" id="3.40.30.10">
    <property type="entry name" value="Glutaredoxin"/>
    <property type="match status" value="1"/>
</dbReference>
<evidence type="ECO:0000256" key="1">
    <source>
        <dbReference type="ARBA" id="ARBA00010996"/>
    </source>
</evidence>
<dbReference type="SUPFAM" id="SSF52833">
    <property type="entry name" value="Thioredoxin-like"/>
    <property type="match status" value="1"/>
</dbReference>
<accession>A0ABM7WS96</accession>
<dbReference type="Proteomes" id="UP001162891">
    <property type="component" value="Chromosome"/>
</dbReference>
<evidence type="ECO:0000256" key="2">
    <source>
        <dbReference type="ARBA" id="ARBA00023008"/>
    </source>
</evidence>
<dbReference type="InterPro" id="IPR036249">
    <property type="entry name" value="Thioredoxin-like_sf"/>
</dbReference>
<dbReference type="PROSITE" id="PS51352">
    <property type="entry name" value="THIOREDOXIN_2"/>
    <property type="match status" value="1"/>
</dbReference>
<keyword evidence="3" id="KW-0732">Signal</keyword>
<evidence type="ECO:0000256" key="3">
    <source>
        <dbReference type="SAM" id="SignalP"/>
    </source>
</evidence>
<keyword evidence="2" id="KW-0186">Copper</keyword>
<dbReference type="CDD" id="cd02968">
    <property type="entry name" value="SCO"/>
    <property type="match status" value="1"/>
</dbReference>
<dbReference type="PANTHER" id="PTHR12151">
    <property type="entry name" value="ELECTRON TRANSPORT PROTIN SCO1/SENC FAMILY MEMBER"/>
    <property type="match status" value="1"/>
</dbReference>
<feature type="signal peptide" evidence="3">
    <location>
        <begin position="1"/>
        <end position="29"/>
    </location>
</feature>
<dbReference type="RefSeq" id="WP_248359923.1">
    <property type="nucleotide sequence ID" value="NZ_AP025591.1"/>
</dbReference>
<evidence type="ECO:0000313" key="6">
    <source>
        <dbReference type="Proteomes" id="UP001162891"/>
    </source>
</evidence>
<organism evidence="5 6">
    <name type="scientific">Anaeromyxobacter oryzae</name>
    <dbReference type="NCBI Taxonomy" id="2918170"/>
    <lineage>
        <taxon>Bacteria</taxon>
        <taxon>Pseudomonadati</taxon>
        <taxon>Myxococcota</taxon>
        <taxon>Myxococcia</taxon>
        <taxon>Myxococcales</taxon>
        <taxon>Cystobacterineae</taxon>
        <taxon>Anaeromyxobacteraceae</taxon>
        <taxon>Anaeromyxobacter</taxon>
    </lineage>
</organism>
<dbReference type="PROSITE" id="PS51257">
    <property type="entry name" value="PROKAR_LIPOPROTEIN"/>
    <property type="match status" value="1"/>
</dbReference>